<comment type="caution">
    <text evidence="2">The sequence shown here is derived from an EMBL/GenBank/DDBJ whole genome shotgun (WGS) entry which is preliminary data.</text>
</comment>
<reference evidence="3" key="1">
    <citation type="submission" date="2016-01" db="EMBL/GenBank/DDBJ databases">
        <authorList>
            <person name="Mitreva M."/>
            <person name="Pepin K.H."/>
            <person name="Mihindukulasuriya K.A."/>
            <person name="Fulton R."/>
            <person name="Fronick C."/>
            <person name="O'Laughlin M."/>
            <person name="Miner T."/>
            <person name="Herter B."/>
            <person name="Rosa B.A."/>
            <person name="Cordes M."/>
            <person name="Tomlinson C."/>
            <person name="Wollam A."/>
            <person name="Palsikar V.B."/>
            <person name="Mardis E.R."/>
            <person name="Wilson R.K."/>
        </authorList>
    </citation>
    <scope>NUCLEOTIDE SEQUENCE [LARGE SCALE GENOMIC DNA]</scope>
    <source>
        <strain evidence="3">KA00185</strain>
    </source>
</reference>
<evidence type="ECO:0000313" key="3">
    <source>
        <dbReference type="Proteomes" id="UP000070483"/>
    </source>
</evidence>
<keyword evidence="1" id="KW-0732">Signal</keyword>
<feature type="signal peptide" evidence="1">
    <location>
        <begin position="1"/>
        <end position="18"/>
    </location>
</feature>
<protein>
    <submittedName>
        <fullName evidence="2">Uncharacterized protein</fullName>
    </submittedName>
</protein>
<proteinExistence type="predicted"/>
<dbReference type="Proteomes" id="UP000070483">
    <property type="component" value="Unassembled WGS sequence"/>
</dbReference>
<dbReference type="EMBL" id="LSDD01000029">
    <property type="protein sequence ID" value="KXB69249.1"/>
    <property type="molecule type" value="Genomic_DNA"/>
</dbReference>
<sequence>MKKILMLFLLTTSLGFSANYKVEVKPNVKIQQSEIEKNNLEIEKVFLENTKRDTLEGIKEVDNQIAEQKDELGARFFGEILKGYMRNMEYRIKEINYNSSSSADLKFVLKAPKLNFNSLLGAEDQEKINKTFEQKTGKSIKYLSNVSGEDFQKKWMPTLIDIISKTVSDKIKDIKEFDEKEGTVEVTKINGKWNIIMNNLK</sequence>
<keyword evidence="3" id="KW-1185">Reference proteome</keyword>
<organism evidence="2 3">
    <name type="scientific">Leptotrichia wadei</name>
    <dbReference type="NCBI Taxonomy" id="157687"/>
    <lineage>
        <taxon>Bacteria</taxon>
        <taxon>Fusobacteriati</taxon>
        <taxon>Fusobacteriota</taxon>
        <taxon>Fusobacteriia</taxon>
        <taxon>Fusobacteriales</taxon>
        <taxon>Leptotrichiaceae</taxon>
        <taxon>Leptotrichia</taxon>
    </lineage>
</organism>
<accession>A0A134ANH3</accession>
<dbReference type="PATRIC" id="fig|157687.3.peg.422"/>
<gene>
    <name evidence="2" type="ORF">HMPREF3180_00420</name>
</gene>
<feature type="chain" id="PRO_5007461767" evidence="1">
    <location>
        <begin position="19"/>
        <end position="201"/>
    </location>
</feature>
<dbReference type="STRING" id="157687.HMPREF3180_00420"/>
<evidence type="ECO:0000256" key="1">
    <source>
        <dbReference type="SAM" id="SignalP"/>
    </source>
</evidence>
<dbReference type="RefSeq" id="WP_156436632.1">
    <property type="nucleotide sequence ID" value="NZ_KQ960021.1"/>
</dbReference>
<dbReference type="AlphaFoldDB" id="A0A134ANH3"/>
<name>A0A134ANH3_9FUSO</name>
<dbReference type="OrthoDB" id="81860at2"/>
<evidence type="ECO:0000313" key="2">
    <source>
        <dbReference type="EMBL" id="KXB69249.1"/>
    </source>
</evidence>